<dbReference type="Pfam" id="PF04082">
    <property type="entry name" value="Fungal_trans"/>
    <property type="match status" value="1"/>
</dbReference>
<dbReference type="EMBL" id="JAGPYM010000074">
    <property type="protein sequence ID" value="KAH6869331.1"/>
    <property type="molecule type" value="Genomic_DNA"/>
</dbReference>
<gene>
    <name evidence="5" type="ORF">B0T10DRAFT_501678</name>
</gene>
<dbReference type="GO" id="GO:0006351">
    <property type="term" value="P:DNA-templated transcription"/>
    <property type="evidence" value="ECO:0007669"/>
    <property type="project" value="InterPro"/>
</dbReference>
<dbReference type="SMART" id="SM00906">
    <property type="entry name" value="Fungal_trans"/>
    <property type="match status" value="1"/>
</dbReference>
<sequence>MLPQADSRTPRKPSKVRQACDACHTRKVRCDGCKPCINCRASSVECSYFAVHKKTGPKGGPRHGRRISQPQFPCSRTGDRGPRNPQTREMPEAAYAGDGEMGRAFQPSPRISAGCIRWCLDAYFLHKYPLTPILDRHEIDLWLQRPLNSPSQYGLLTSCCAVISLSPEIHTLQPEVEMLPARFLIAETLRSRQHCNIVENQSLIHVQTSFFLYASFFCLDKDNAAWYYLREAITILQTLRLHEESTYSDAEDQVSAIYARRMFWVLFITERAYALQRHRPITLQNTLNLPTIEPLSPDAEILLGFLDLISLFRHFDSDFITTWNSATPSSGTDPTHLSRLQRLLKHTLSNVSGYCPVQQADLLISREWLKVIVWKLCVSKTVLSTTDSEDVMSLRYPASVARDVVLVSRQVPTEAFEANGIGILEKVFDVACSLADLLSLVPMGSQASTMDVGPVDALMEMVGIVGTTFGGSYKHLDMLADKANRCLLRSIDRGLPLLEVPDVLEEEVVKNTDLPTLDLLV</sequence>
<dbReference type="Gene3D" id="4.10.240.10">
    <property type="entry name" value="Zn(2)-C6 fungal-type DNA-binding domain"/>
    <property type="match status" value="1"/>
</dbReference>
<feature type="region of interest" description="Disordered" evidence="3">
    <location>
        <begin position="55"/>
        <end position="89"/>
    </location>
</feature>
<evidence type="ECO:0000256" key="3">
    <source>
        <dbReference type="SAM" id="MobiDB-lite"/>
    </source>
</evidence>
<dbReference type="PROSITE" id="PS00463">
    <property type="entry name" value="ZN2_CY6_FUNGAL_1"/>
    <property type="match status" value="1"/>
</dbReference>
<dbReference type="CDD" id="cd12148">
    <property type="entry name" value="fungal_TF_MHR"/>
    <property type="match status" value="1"/>
</dbReference>
<feature type="compositionally biased region" description="Basic residues" evidence="3">
    <location>
        <begin position="55"/>
        <end position="66"/>
    </location>
</feature>
<proteinExistence type="predicted"/>
<dbReference type="SMART" id="SM00066">
    <property type="entry name" value="GAL4"/>
    <property type="match status" value="1"/>
</dbReference>
<dbReference type="InterPro" id="IPR036864">
    <property type="entry name" value="Zn2-C6_fun-type_DNA-bd_sf"/>
</dbReference>
<evidence type="ECO:0000313" key="6">
    <source>
        <dbReference type="Proteomes" id="UP000777438"/>
    </source>
</evidence>
<comment type="caution">
    <text evidence="5">The sequence shown here is derived from an EMBL/GenBank/DDBJ whole genome shotgun (WGS) entry which is preliminary data.</text>
</comment>
<dbReference type="GO" id="GO:0003677">
    <property type="term" value="F:DNA binding"/>
    <property type="evidence" value="ECO:0007669"/>
    <property type="project" value="InterPro"/>
</dbReference>
<keyword evidence="6" id="KW-1185">Reference proteome</keyword>
<dbReference type="SUPFAM" id="SSF57701">
    <property type="entry name" value="Zn2/Cys6 DNA-binding domain"/>
    <property type="match status" value="1"/>
</dbReference>
<dbReference type="Proteomes" id="UP000777438">
    <property type="component" value="Unassembled WGS sequence"/>
</dbReference>
<dbReference type="AlphaFoldDB" id="A0A9P8VMZ3"/>
<evidence type="ECO:0000256" key="2">
    <source>
        <dbReference type="ARBA" id="ARBA00023242"/>
    </source>
</evidence>
<dbReference type="Pfam" id="PF00172">
    <property type="entry name" value="Zn_clus"/>
    <property type="match status" value="1"/>
</dbReference>
<evidence type="ECO:0000313" key="5">
    <source>
        <dbReference type="EMBL" id="KAH6869331.1"/>
    </source>
</evidence>
<name>A0A9P8VMZ3_9HYPO</name>
<reference evidence="5 6" key="1">
    <citation type="journal article" date="2021" name="Nat. Commun.">
        <title>Genetic determinants of endophytism in the Arabidopsis root mycobiome.</title>
        <authorList>
            <person name="Mesny F."/>
            <person name="Miyauchi S."/>
            <person name="Thiergart T."/>
            <person name="Pickel B."/>
            <person name="Atanasova L."/>
            <person name="Karlsson M."/>
            <person name="Huettel B."/>
            <person name="Barry K.W."/>
            <person name="Haridas S."/>
            <person name="Chen C."/>
            <person name="Bauer D."/>
            <person name="Andreopoulos W."/>
            <person name="Pangilinan J."/>
            <person name="LaButti K."/>
            <person name="Riley R."/>
            <person name="Lipzen A."/>
            <person name="Clum A."/>
            <person name="Drula E."/>
            <person name="Henrissat B."/>
            <person name="Kohler A."/>
            <person name="Grigoriev I.V."/>
            <person name="Martin F.M."/>
            <person name="Hacquard S."/>
        </authorList>
    </citation>
    <scope>NUCLEOTIDE SEQUENCE [LARGE SCALE GENOMIC DNA]</scope>
    <source>
        <strain evidence="5 6">MPI-CAGE-CH-0241</strain>
    </source>
</reference>
<accession>A0A9P8VMZ3</accession>
<protein>
    <submittedName>
        <fullName evidence="5">RING-3</fullName>
    </submittedName>
</protein>
<feature type="domain" description="Zn(2)-C6 fungal-type" evidence="4">
    <location>
        <begin position="19"/>
        <end position="48"/>
    </location>
</feature>
<dbReference type="PANTHER" id="PTHR31668:SF20">
    <property type="entry name" value="ZN(II)2CYS6 TRANSCRIPTION FACTOR (EUROFUNG)"/>
    <property type="match status" value="1"/>
</dbReference>
<dbReference type="PROSITE" id="PS50048">
    <property type="entry name" value="ZN2_CY6_FUNGAL_2"/>
    <property type="match status" value="1"/>
</dbReference>
<dbReference type="InterPro" id="IPR050797">
    <property type="entry name" value="Carb_Metab_Trans_Reg"/>
</dbReference>
<dbReference type="InterPro" id="IPR001138">
    <property type="entry name" value="Zn2Cys6_DnaBD"/>
</dbReference>
<keyword evidence="1" id="KW-0479">Metal-binding</keyword>
<dbReference type="InterPro" id="IPR007219">
    <property type="entry name" value="XnlR_reg_dom"/>
</dbReference>
<dbReference type="PANTHER" id="PTHR31668">
    <property type="entry name" value="GLUCOSE TRANSPORT TRANSCRIPTION REGULATOR RGT1-RELATED-RELATED"/>
    <property type="match status" value="1"/>
</dbReference>
<dbReference type="CDD" id="cd00067">
    <property type="entry name" value="GAL4"/>
    <property type="match status" value="1"/>
</dbReference>
<organism evidence="5 6">
    <name type="scientific">Thelonectria olida</name>
    <dbReference type="NCBI Taxonomy" id="1576542"/>
    <lineage>
        <taxon>Eukaryota</taxon>
        <taxon>Fungi</taxon>
        <taxon>Dikarya</taxon>
        <taxon>Ascomycota</taxon>
        <taxon>Pezizomycotina</taxon>
        <taxon>Sordariomycetes</taxon>
        <taxon>Hypocreomycetidae</taxon>
        <taxon>Hypocreales</taxon>
        <taxon>Nectriaceae</taxon>
        <taxon>Thelonectria</taxon>
    </lineage>
</organism>
<dbReference type="GO" id="GO:0000981">
    <property type="term" value="F:DNA-binding transcription factor activity, RNA polymerase II-specific"/>
    <property type="evidence" value="ECO:0007669"/>
    <property type="project" value="InterPro"/>
</dbReference>
<evidence type="ECO:0000259" key="4">
    <source>
        <dbReference type="PROSITE" id="PS50048"/>
    </source>
</evidence>
<dbReference type="GO" id="GO:0008270">
    <property type="term" value="F:zinc ion binding"/>
    <property type="evidence" value="ECO:0007669"/>
    <property type="project" value="InterPro"/>
</dbReference>
<dbReference type="OrthoDB" id="271595at2759"/>
<keyword evidence="2" id="KW-0539">Nucleus</keyword>
<evidence type="ECO:0000256" key="1">
    <source>
        <dbReference type="ARBA" id="ARBA00022723"/>
    </source>
</evidence>